<evidence type="ECO:0000256" key="13">
    <source>
        <dbReference type="SAM" id="MobiDB-lite"/>
    </source>
</evidence>
<feature type="compositionally biased region" description="Polar residues" evidence="13">
    <location>
        <begin position="1292"/>
        <end position="1308"/>
    </location>
</feature>
<feature type="compositionally biased region" description="Polar residues" evidence="13">
    <location>
        <begin position="1212"/>
        <end position="1230"/>
    </location>
</feature>
<reference evidence="15" key="2">
    <citation type="submission" date="2025-08" db="UniProtKB">
        <authorList>
            <consortium name="Ensembl"/>
        </authorList>
    </citation>
    <scope>IDENTIFICATION</scope>
</reference>
<comment type="subcellular location">
    <subcellularLocation>
        <location evidence="1">Nucleus</location>
    </subcellularLocation>
</comment>
<evidence type="ECO:0000259" key="14">
    <source>
        <dbReference type="PROSITE" id="PS50157"/>
    </source>
</evidence>
<evidence type="ECO:0000256" key="9">
    <source>
        <dbReference type="ARBA" id="ARBA00023125"/>
    </source>
</evidence>
<keyword evidence="10" id="KW-0804">Transcription</keyword>
<feature type="domain" description="C2H2-type" evidence="14">
    <location>
        <begin position="870"/>
        <end position="895"/>
    </location>
</feature>
<protein>
    <recommendedName>
        <fullName evidence="14">C2H2-type domain-containing protein</fullName>
    </recommendedName>
</protein>
<name>A0AAY5KFQ4_ESOLU</name>
<dbReference type="Pfam" id="PF25580">
    <property type="entry name" value="TPR_Rlf"/>
    <property type="match status" value="1"/>
</dbReference>
<feature type="compositionally biased region" description="Basic and acidic residues" evidence="13">
    <location>
        <begin position="1787"/>
        <end position="1797"/>
    </location>
</feature>
<keyword evidence="4" id="KW-0479">Metal-binding</keyword>
<evidence type="ECO:0000256" key="11">
    <source>
        <dbReference type="ARBA" id="ARBA00023242"/>
    </source>
</evidence>
<comment type="similarity">
    <text evidence="2">Belongs to the krueppel C2H2-type zinc-finger protein family.</text>
</comment>
<feature type="region of interest" description="Disordered" evidence="13">
    <location>
        <begin position="1713"/>
        <end position="1811"/>
    </location>
</feature>
<keyword evidence="3" id="KW-0597">Phosphoprotein</keyword>
<dbReference type="PROSITE" id="PS00028">
    <property type="entry name" value="ZINC_FINGER_C2H2_1"/>
    <property type="match status" value="10"/>
</dbReference>
<reference evidence="15 16" key="1">
    <citation type="submission" date="2020-02" db="EMBL/GenBank/DDBJ databases">
        <title>Esox lucius (northern pike) genome, fEsoLuc1, primary haplotype.</title>
        <authorList>
            <person name="Myers G."/>
            <person name="Karagic N."/>
            <person name="Meyer A."/>
            <person name="Pippel M."/>
            <person name="Reichard M."/>
            <person name="Winkler S."/>
            <person name="Tracey A."/>
            <person name="Sims Y."/>
            <person name="Howe K."/>
            <person name="Rhie A."/>
            <person name="Formenti G."/>
            <person name="Durbin R."/>
            <person name="Fedrigo O."/>
            <person name="Jarvis E.D."/>
        </authorList>
    </citation>
    <scope>NUCLEOTIDE SEQUENCE [LARGE SCALE GENOMIC DNA]</scope>
</reference>
<dbReference type="SUPFAM" id="SSF57667">
    <property type="entry name" value="beta-beta-alpha zinc fingers"/>
    <property type="match status" value="1"/>
</dbReference>
<dbReference type="InterPro" id="IPR036236">
    <property type="entry name" value="Znf_C2H2_sf"/>
</dbReference>
<dbReference type="InterPro" id="IPR057986">
    <property type="entry name" value="TPR_Rlf/292/654"/>
</dbReference>
<dbReference type="Ensembl" id="ENSELUT00000088457.1">
    <property type="protein sequence ID" value="ENSELUP00000085167.1"/>
    <property type="gene ID" value="ENSELUG00000000531.3"/>
</dbReference>
<dbReference type="InterPro" id="IPR052251">
    <property type="entry name" value="GH-ZnFinger_Regulators"/>
</dbReference>
<keyword evidence="8" id="KW-0805">Transcription regulation</keyword>
<reference evidence="15" key="3">
    <citation type="submission" date="2025-09" db="UniProtKB">
        <authorList>
            <consortium name="Ensembl"/>
        </authorList>
    </citation>
    <scope>IDENTIFICATION</scope>
</reference>
<feature type="domain" description="C2H2-type" evidence="14">
    <location>
        <begin position="680"/>
        <end position="707"/>
    </location>
</feature>
<dbReference type="SMART" id="SM00355">
    <property type="entry name" value="ZnF_C2H2"/>
    <property type="match status" value="14"/>
</dbReference>
<feature type="region of interest" description="Disordered" evidence="13">
    <location>
        <begin position="1009"/>
        <end position="1045"/>
    </location>
</feature>
<dbReference type="InterPro" id="IPR058902">
    <property type="entry name" value="zf_C2H2_ZNF292/Rlf"/>
</dbReference>
<feature type="compositionally biased region" description="Basic and acidic residues" evidence="13">
    <location>
        <begin position="495"/>
        <end position="507"/>
    </location>
</feature>
<keyword evidence="11" id="KW-0539">Nucleus</keyword>
<keyword evidence="6 12" id="KW-0863">Zinc-finger</keyword>
<dbReference type="PANTHER" id="PTHR15507">
    <property type="entry name" value="ZINC FINGER PROTEIN RLF"/>
    <property type="match status" value="1"/>
</dbReference>
<dbReference type="GeneTree" id="ENSGT00950000183034"/>
<dbReference type="GO" id="GO:0000981">
    <property type="term" value="F:DNA-binding transcription factor activity, RNA polymerase II-specific"/>
    <property type="evidence" value="ECO:0007669"/>
    <property type="project" value="TreeGrafter"/>
</dbReference>
<dbReference type="GO" id="GO:0008270">
    <property type="term" value="F:zinc ion binding"/>
    <property type="evidence" value="ECO:0007669"/>
    <property type="project" value="UniProtKB-KW"/>
</dbReference>
<feature type="region of interest" description="Disordered" evidence="13">
    <location>
        <begin position="1151"/>
        <end position="1323"/>
    </location>
</feature>
<feature type="region of interest" description="Disordered" evidence="13">
    <location>
        <begin position="1839"/>
        <end position="1898"/>
    </location>
</feature>
<keyword evidence="16" id="KW-1185">Reference proteome</keyword>
<dbReference type="Gene3D" id="3.30.160.60">
    <property type="entry name" value="Classic Zinc Finger"/>
    <property type="match status" value="4"/>
</dbReference>
<dbReference type="PROSITE" id="PS50157">
    <property type="entry name" value="ZINC_FINGER_C2H2_2"/>
    <property type="match status" value="8"/>
</dbReference>
<feature type="domain" description="C2H2-type" evidence="14">
    <location>
        <begin position="1389"/>
        <end position="1421"/>
    </location>
</feature>
<feature type="region of interest" description="Disordered" evidence="13">
    <location>
        <begin position="1351"/>
        <end position="1381"/>
    </location>
</feature>
<accession>A0AAY5KFQ4</accession>
<evidence type="ECO:0000256" key="12">
    <source>
        <dbReference type="PROSITE-ProRule" id="PRU00042"/>
    </source>
</evidence>
<evidence type="ECO:0000256" key="8">
    <source>
        <dbReference type="ARBA" id="ARBA00023015"/>
    </source>
</evidence>
<feature type="domain" description="C2H2-type" evidence="14">
    <location>
        <begin position="1432"/>
        <end position="1462"/>
    </location>
</feature>
<feature type="domain" description="C2H2-type" evidence="14">
    <location>
        <begin position="637"/>
        <end position="668"/>
    </location>
</feature>
<gene>
    <name evidence="15" type="primary">RLF</name>
</gene>
<evidence type="ECO:0000256" key="7">
    <source>
        <dbReference type="ARBA" id="ARBA00022833"/>
    </source>
</evidence>
<feature type="domain" description="C2H2-type" evidence="14">
    <location>
        <begin position="1479"/>
        <end position="1509"/>
    </location>
</feature>
<keyword evidence="9" id="KW-0238">DNA-binding</keyword>
<dbReference type="InterPro" id="IPR013087">
    <property type="entry name" value="Znf_C2H2_type"/>
</dbReference>
<feature type="compositionally biased region" description="Basic and acidic residues" evidence="13">
    <location>
        <begin position="1679"/>
        <end position="1688"/>
    </location>
</feature>
<dbReference type="Pfam" id="PF26218">
    <property type="entry name" value="zf_C2H2_ZNF292"/>
    <property type="match status" value="1"/>
</dbReference>
<dbReference type="GO" id="GO:0005634">
    <property type="term" value="C:nucleus"/>
    <property type="evidence" value="ECO:0007669"/>
    <property type="project" value="UniProtKB-SubCell"/>
</dbReference>
<evidence type="ECO:0000256" key="6">
    <source>
        <dbReference type="ARBA" id="ARBA00022771"/>
    </source>
</evidence>
<keyword evidence="5" id="KW-0677">Repeat</keyword>
<evidence type="ECO:0000256" key="4">
    <source>
        <dbReference type="ARBA" id="ARBA00022723"/>
    </source>
</evidence>
<keyword evidence="7" id="KW-0862">Zinc</keyword>
<evidence type="ECO:0000256" key="3">
    <source>
        <dbReference type="ARBA" id="ARBA00022553"/>
    </source>
</evidence>
<feature type="region of interest" description="Disordered" evidence="13">
    <location>
        <begin position="1661"/>
        <end position="1697"/>
    </location>
</feature>
<evidence type="ECO:0000256" key="10">
    <source>
        <dbReference type="ARBA" id="ARBA00023163"/>
    </source>
</evidence>
<feature type="compositionally biased region" description="Low complexity" evidence="13">
    <location>
        <begin position="1160"/>
        <end position="1174"/>
    </location>
</feature>
<feature type="domain" description="C2H2-type" evidence="14">
    <location>
        <begin position="768"/>
        <end position="792"/>
    </location>
</feature>
<dbReference type="Proteomes" id="UP000265140">
    <property type="component" value="Chromosome 15"/>
</dbReference>
<evidence type="ECO:0000256" key="5">
    <source>
        <dbReference type="ARBA" id="ARBA00022737"/>
    </source>
</evidence>
<evidence type="ECO:0000256" key="1">
    <source>
        <dbReference type="ARBA" id="ARBA00004123"/>
    </source>
</evidence>
<dbReference type="Pfam" id="PF25420">
    <property type="entry name" value="zf-C2H2_ZN292"/>
    <property type="match status" value="1"/>
</dbReference>
<evidence type="ECO:0000313" key="15">
    <source>
        <dbReference type="Ensembl" id="ENSELUP00000085167.1"/>
    </source>
</evidence>
<dbReference type="GO" id="GO:0003677">
    <property type="term" value="F:DNA binding"/>
    <property type="evidence" value="ECO:0007669"/>
    <property type="project" value="UniProtKB-KW"/>
</dbReference>
<proteinExistence type="inferred from homology"/>
<sequence>MADSDVEPELDWSSRPTNIVEDSLIAMECLLTTLRALEATLRLQDISEISSTEYCDNFCQALMQYAGSRNSVEHGLPLLEVYCLSINCFAAARPHLTADLDNVALVLKRLALSCFELLLSVPENEIPYEAWVQFHRSVQVAHDALLQYGSTDLQALLQITGEGGAWSNPVLSALLTGQPTNTEDVDAYIALEGEGFMEMRVKHLEKVGEVAKAVVLAKACAECQLISNQTTFRQTYVSLLCLLLPGEEAIMEISRLDCKDVLDITCNLETEGEENTAFILCTTFLTQQLQQQNLYCSWELTLLWSKLQRRIDPSLESLLERCLQLGAIAKTVYHLLFLVRVIRTEAEELGLASSVELCVKALQLPKQEDTEIRISVCKTVACLLPDDLEVLRGCLLTEFLLGLSRLAFRSLEELYLRPDQKYDQENAIIPNSLRCELLLALKAHWHFDPEFWDWKTLKHHCIRLLGLEPEPEQEEEEEEEVVAPEVSVEEDVKEEVEREFVDSERDYLNGTSGSMDGLENDDESERDSKPPSMPDAEGSLEQGSLPKKYKFFCKICKKSVTETRIVFHSKRHEENGVITCPVCLKKFESRKEFIPHTKLHLQMPSRPSSAPRKPVHEDNITFDYINVHFELQNRDIYTCPATHCTKTFKHSKYLGVHLKSGDHVGDENVKHYFEMRDRREKCTYCRRHFMSAYHHRRHRRVHYGDLPYMCMAKGCGARFGTSNELVAHKQSHGYQLSYQCELKGCSLSFCDLGQVYHHEAQHFRDAAYSCSSLECKKFYFSKKEFLRHLATHGISFSEDDFEAQRKAKRKHLASLAEEMASPKKSALEELVNGEHNATSSACSASSSMSNCKESKGTMTSVAVCFDGKQFTCGFERCGLTFAKARDVHKHLRCTHPEHFKSENKERKNVDKEKCVKYKGAKVKTELNSEGKTKHDLEACLPMKMSSQGNVCNSPIQAKLTTPACLDNDPLREILIGLSQLSLTPSNSTNGFCELYYPISGSTSKIPCHQGVDPRSPAESLQKRARPAVGKMVKQTSNTEPSVTDELPSDQHIEADQISPFVLQASTKPYFCELNGCNFRSVTSTTLIRHYMNKHEFTEEKAKEMNILKSLAFKPFKCHLCFKCHREKTFLRVHYLQAHRLSESVVEQMSCWPKKGKSVKPTKQTATPTKPTKQTVSITQPPEPTIPTVSITQPPEPTKPTLSHSQHPEPTKPTVSLSQSSESAKLTVSSQPPEPTKPTVSLVQPPEPTKSTVSLVQPPEPTKPMASHTQPPKPAKPIVSITQPSELQKPADSITQPSKSTKSSLSRTQPNERTKQTVANKQRSQLLTWQSSSWQQKYQKKKIMWRQQNGVQISGGKSKKWSHPSPSAHDPFEEEVSQDRNAEKSKNTVFMCKHKDCGMLFYHHSSLHRHNKKRHLHVMGNPVLSEDPSLQKFRCSYANCNASYLLNSSLVRHTESEHPYQATSSLKRQRKSEHPYQATLCCKYEGCTRVFTQSSSLKKHVVSSHLNYYDSLVLRLQNTHKDTSVTGCQKKLITSEEHDDENVDVDQRIEVSTSKKSAFKKRFEAMNFRSHEEALQMCQDRCQREAYPCMVQGCDSVVTSLNSINRHYLNCHKFPQRTIRCNKVPLVFSAEQLEELIQKKTVLSACPDMTRAPNGVLKMEYQAEPENPGGPSVPMSLHSIKGEPLDAHEPPGFQEKPPAERNVLVGADDLLYGEASGHTEEPPSQDSHSQEERRSKPSNGPTLDPSPPASLRFSVDEGFMDNSGKDCGKPTNISAPLPSPQARQPLKRKNELSDHPPIPKDPQPHTTSPRSFDLAAYKPMGFESSFLKFIQDTSSDKKIENPRASYCNTLKPDPPVASTRRRDSYRRSCSVKENSQLGLATNHRGRPRSSPLKPRPRTGEYTSVQNLHVILDKALAGCGDLAIKQLQYLRPVVVLERPSFPTSLIDLFPTRTNDKLLLGSS</sequence>
<feature type="region of interest" description="Disordered" evidence="13">
    <location>
        <begin position="470"/>
        <end position="542"/>
    </location>
</feature>
<feature type="domain" description="C2H2-type" evidence="14">
    <location>
        <begin position="708"/>
        <end position="732"/>
    </location>
</feature>
<evidence type="ECO:0000313" key="16">
    <source>
        <dbReference type="Proteomes" id="UP000265140"/>
    </source>
</evidence>
<organism evidence="15 16">
    <name type="scientific">Esox lucius</name>
    <name type="common">Northern pike</name>
    <dbReference type="NCBI Taxonomy" id="8010"/>
    <lineage>
        <taxon>Eukaryota</taxon>
        <taxon>Metazoa</taxon>
        <taxon>Chordata</taxon>
        <taxon>Craniata</taxon>
        <taxon>Vertebrata</taxon>
        <taxon>Euteleostomi</taxon>
        <taxon>Actinopterygii</taxon>
        <taxon>Neopterygii</taxon>
        <taxon>Teleostei</taxon>
        <taxon>Protacanthopterygii</taxon>
        <taxon>Esociformes</taxon>
        <taxon>Esocidae</taxon>
        <taxon>Esox</taxon>
    </lineage>
</organism>
<evidence type="ECO:0000256" key="2">
    <source>
        <dbReference type="ARBA" id="ARBA00006991"/>
    </source>
</evidence>
<feature type="compositionally biased region" description="Acidic residues" evidence="13">
    <location>
        <begin position="470"/>
        <end position="494"/>
    </location>
</feature>
<dbReference type="PANTHER" id="PTHR15507:SF18">
    <property type="entry name" value="ZINC FINGER PROTEIN RLF"/>
    <property type="match status" value="1"/>
</dbReference>